<comment type="catalytic activity">
    <reaction evidence="9 10">
        <text>L-cysteinyl-[protein] + hexadecanoyl-CoA = S-hexadecanoyl-L-cysteinyl-[protein] + CoA</text>
        <dbReference type="Rhea" id="RHEA:36683"/>
        <dbReference type="Rhea" id="RHEA-COMP:10131"/>
        <dbReference type="Rhea" id="RHEA-COMP:11032"/>
        <dbReference type="ChEBI" id="CHEBI:29950"/>
        <dbReference type="ChEBI" id="CHEBI:57287"/>
        <dbReference type="ChEBI" id="CHEBI:57379"/>
        <dbReference type="ChEBI" id="CHEBI:74151"/>
        <dbReference type="EC" id="2.3.1.225"/>
    </reaction>
</comment>
<feature type="domain" description="Palmitoyltransferase DHHC" evidence="11">
    <location>
        <begin position="124"/>
        <end position="257"/>
    </location>
</feature>
<reference evidence="12 13" key="1">
    <citation type="journal article" date="2024" name="Science">
        <title>Giant polyketide synthase enzymes in the biosynthesis of giant marine polyether toxins.</title>
        <authorList>
            <person name="Fallon T.R."/>
            <person name="Shende V.V."/>
            <person name="Wierzbicki I.H."/>
            <person name="Pendleton A.L."/>
            <person name="Watervoot N.F."/>
            <person name="Auber R.P."/>
            <person name="Gonzalez D.J."/>
            <person name="Wisecaver J.H."/>
            <person name="Moore B.S."/>
        </authorList>
    </citation>
    <scope>NUCLEOTIDE SEQUENCE [LARGE SCALE GENOMIC DNA]</scope>
    <source>
        <strain evidence="12 13">12B1</strain>
    </source>
</reference>
<evidence type="ECO:0000256" key="8">
    <source>
        <dbReference type="ARBA" id="ARBA00023315"/>
    </source>
</evidence>
<evidence type="ECO:0000256" key="9">
    <source>
        <dbReference type="ARBA" id="ARBA00048048"/>
    </source>
</evidence>
<dbReference type="EMBL" id="JBGBPQ010000018">
    <property type="protein sequence ID" value="KAL1507207.1"/>
    <property type="molecule type" value="Genomic_DNA"/>
</dbReference>
<evidence type="ECO:0000259" key="11">
    <source>
        <dbReference type="Pfam" id="PF01529"/>
    </source>
</evidence>
<dbReference type="InterPro" id="IPR039859">
    <property type="entry name" value="PFA4/ZDH16/20/ERF2-like"/>
</dbReference>
<name>A0AB34IVM6_PRYPA</name>
<feature type="transmembrane region" description="Helical" evidence="10">
    <location>
        <begin position="41"/>
        <end position="60"/>
    </location>
</feature>
<dbReference type="GO" id="GO:0005783">
    <property type="term" value="C:endoplasmic reticulum"/>
    <property type="evidence" value="ECO:0007669"/>
    <property type="project" value="TreeGrafter"/>
</dbReference>
<evidence type="ECO:0000256" key="6">
    <source>
        <dbReference type="ARBA" id="ARBA00023139"/>
    </source>
</evidence>
<dbReference type="GO" id="GO:0005794">
    <property type="term" value="C:Golgi apparatus"/>
    <property type="evidence" value="ECO:0007669"/>
    <property type="project" value="TreeGrafter"/>
</dbReference>
<evidence type="ECO:0000313" key="13">
    <source>
        <dbReference type="Proteomes" id="UP001515480"/>
    </source>
</evidence>
<dbReference type="PANTHER" id="PTHR22883:SF43">
    <property type="entry name" value="PALMITOYLTRANSFERASE APP"/>
    <property type="match status" value="1"/>
</dbReference>
<dbReference type="EC" id="2.3.1.225" evidence="10"/>
<keyword evidence="7" id="KW-0449">Lipoprotein</keyword>
<organism evidence="12 13">
    <name type="scientific">Prymnesium parvum</name>
    <name type="common">Toxic golden alga</name>
    <dbReference type="NCBI Taxonomy" id="97485"/>
    <lineage>
        <taxon>Eukaryota</taxon>
        <taxon>Haptista</taxon>
        <taxon>Haptophyta</taxon>
        <taxon>Prymnesiophyceae</taxon>
        <taxon>Prymnesiales</taxon>
        <taxon>Prymnesiaceae</taxon>
        <taxon>Prymnesium</taxon>
    </lineage>
</organism>
<dbReference type="Pfam" id="PF01529">
    <property type="entry name" value="DHHC"/>
    <property type="match status" value="1"/>
</dbReference>
<protein>
    <recommendedName>
        <fullName evidence="10">Palmitoyltransferase</fullName>
        <ecNumber evidence="10">2.3.1.225</ecNumber>
    </recommendedName>
</protein>
<feature type="transmembrane region" description="Helical" evidence="10">
    <location>
        <begin position="66"/>
        <end position="87"/>
    </location>
</feature>
<keyword evidence="8 10" id="KW-0012">Acyltransferase</keyword>
<dbReference type="PROSITE" id="PS50216">
    <property type="entry name" value="DHHC"/>
    <property type="match status" value="1"/>
</dbReference>
<dbReference type="Proteomes" id="UP001515480">
    <property type="component" value="Unassembled WGS sequence"/>
</dbReference>
<dbReference type="GO" id="GO:0006612">
    <property type="term" value="P:protein targeting to membrane"/>
    <property type="evidence" value="ECO:0007669"/>
    <property type="project" value="TreeGrafter"/>
</dbReference>
<keyword evidence="4 10" id="KW-1133">Transmembrane helix</keyword>
<evidence type="ECO:0000313" key="12">
    <source>
        <dbReference type="EMBL" id="KAL1507207.1"/>
    </source>
</evidence>
<feature type="transmembrane region" description="Helical" evidence="10">
    <location>
        <begin position="215"/>
        <end position="235"/>
    </location>
</feature>
<evidence type="ECO:0000256" key="4">
    <source>
        <dbReference type="ARBA" id="ARBA00022989"/>
    </source>
</evidence>
<keyword evidence="5 10" id="KW-0472">Membrane</keyword>
<evidence type="ECO:0000256" key="3">
    <source>
        <dbReference type="ARBA" id="ARBA00022692"/>
    </source>
</evidence>
<gene>
    <name evidence="12" type="ORF">AB1Y20_008057</name>
</gene>
<evidence type="ECO:0000256" key="5">
    <source>
        <dbReference type="ARBA" id="ARBA00023136"/>
    </source>
</evidence>
<keyword evidence="13" id="KW-1185">Reference proteome</keyword>
<comment type="domain">
    <text evidence="10">The DHHC domain is required for palmitoyltransferase activity.</text>
</comment>
<dbReference type="AlphaFoldDB" id="A0AB34IVM6"/>
<keyword evidence="2 10" id="KW-0808">Transferase</keyword>
<comment type="subcellular location">
    <subcellularLocation>
        <location evidence="1">Endomembrane system</location>
        <topology evidence="1">Multi-pass membrane protein</topology>
    </subcellularLocation>
</comment>
<keyword evidence="3 10" id="KW-0812">Transmembrane</keyword>
<dbReference type="InterPro" id="IPR001594">
    <property type="entry name" value="Palmitoyltrfase_DHHC"/>
</dbReference>
<accession>A0AB34IVM6</accession>
<dbReference type="PANTHER" id="PTHR22883">
    <property type="entry name" value="ZINC FINGER DHHC DOMAIN CONTAINING PROTEIN"/>
    <property type="match status" value="1"/>
</dbReference>
<comment type="similarity">
    <text evidence="10">Belongs to the DHHC palmitoyltransferase family.</text>
</comment>
<evidence type="ECO:0000256" key="2">
    <source>
        <dbReference type="ARBA" id="ARBA00022679"/>
    </source>
</evidence>
<proteinExistence type="inferred from homology"/>
<sequence>MLQVVPAHMSSEAQLKVWQAWPGAHSFCCDGRVMVGPDIKVTYFAASLTTAAIVAFWVLVCPSSPWFVSVGSATLYLLTMTFMALTATTDPGIVPRNTAIDDATAAANAQQNRFVDVNGVRIPLKWCRTCKIFRPPRAAHCSECNVCVERFDHHCPWMGQCIGRRNYRFFLGFVISVCLLSVFVAAFSALMALRVARQAYAGKKPPFVDILSKAISLQPGAVVMVVFPLLILLCVGPLSCYHCTLVCQNKTTSEEIKLPYGNANPFSKGCARNCQEACCSRSSRVIQPRSLASEDMGTAAMLSDEGEPNDHSAVASLRSSTFETGTCSSSPPVSGGSHMAAAVIPVDDTDALGSRRHEAPNVALCGQCKNDDDLPV</sequence>
<dbReference type="GO" id="GO:0019706">
    <property type="term" value="F:protein-cysteine S-palmitoyltransferase activity"/>
    <property type="evidence" value="ECO:0007669"/>
    <property type="project" value="UniProtKB-EC"/>
</dbReference>
<evidence type="ECO:0000256" key="1">
    <source>
        <dbReference type="ARBA" id="ARBA00004127"/>
    </source>
</evidence>
<evidence type="ECO:0000256" key="10">
    <source>
        <dbReference type="RuleBase" id="RU079119"/>
    </source>
</evidence>
<keyword evidence="6" id="KW-0564">Palmitate</keyword>
<feature type="transmembrane region" description="Helical" evidence="10">
    <location>
        <begin position="169"/>
        <end position="195"/>
    </location>
</feature>
<evidence type="ECO:0000256" key="7">
    <source>
        <dbReference type="ARBA" id="ARBA00023288"/>
    </source>
</evidence>
<comment type="caution">
    <text evidence="12">The sequence shown here is derived from an EMBL/GenBank/DDBJ whole genome shotgun (WGS) entry which is preliminary data.</text>
</comment>